<keyword evidence="4" id="KW-1185">Reference proteome</keyword>
<evidence type="ECO:0000256" key="1">
    <source>
        <dbReference type="SAM" id="MobiDB-lite"/>
    </source>
</evidence>
<feature type="region of interest" description="Disordered" evidence="1">
    <location>
        <begin position="1"/>
        <end position="48"/>
    </location>
</feature>
<dbReference type="GO" id="GO:0016779">
    <property type="term" value="F:nucleotidyltransferase activity"/>
    <property type="evidence" value="ECO:0007669"/>
    <property type="project" value="InterPro"/>
</dbReference>
<name>C9Z3V1_STRSW</name>
<dbReference type="KEGG" id="scb:SCAB_41321"/>
<accession>C9Z3V1</accession>
<protein>
    <recommendedName>
        <fullName evidence="2">Polymerase nucleotidyl transferase domain-containing protein</fullName>
    </recommendedName>
</protein>
<dbReference type="eggNOG" id="COG1708">
    <property type="taxonomic scope" value="Bacteria"/>
</dbReference>
<feature type="domain" description="Polymerase nucleotidyl transferase" evidence="2">
    <location>
        <begin position="88"/>
        <end position="118"/>
    </location>
</feature>
<dbReference type="Pfam" id="PF01909">
    <property type="entry name" value="NTP_transf_2"/>
    <property type="match status" value="1"/>
</dbReference>
<dbReference type="Gene3D" id="3.30.460.10">
    <property type="entry name" value="Beta Polymerase, domain 2"/>
    <property type="match status" value="1"/>
</dbReference>
<dbReference type="InterPro" id="IPR002934">
    <property type="entry name" value="Polymerase_NTP_transf_dom"/>
</dbReference>
<sequence>MCPHHSAAPPPAGSGLGEPEPRPENDLHPGLFSPHSGRVAGTGSARGLDSRGYIEREGALGRVGETFAPVVAAARERIVAVFAGRLHSAYLYGSIPRGTARPGRSDLDLLLVLLGEPTEADRTAARSLDAALDARFPQIDGAGTLLVGRAQVLSDLERYDLGWFLACLCTPLLGEDLAERLPRYRPDSLLARETNGDLALLLPRWRTRVAEAAGDDARRMLVRGCSRRLVRTGFTLVMPRWNGWTSDLHEMAQAFGAYYPGRAAQMRAAAAAGYEPGADAGVLRTYLDDLGPWLAEEYTRVHGIKAPRPGGHP</sequence>
<dbReference type="STRING" id="680198.SCAB_41321"/>
<dbReference type="HOGENOM" id="CLU_070082_1_0_11"/>
<evidence type="ECO:0000259" key="2">
    <source>
        <dbReference type="Pfam" id="PF01909"/>
    </source>
</evidence>
<dbReference type="SUPFAM" id="SSF81301">
    <property type="entry name" value="Nucleotidyltransferase"/>
    <property type="match status" value="1"/>
</dbReference>
<evidence type="ECO:0000313" key="4">
    <source>
        <dbReference type="Proteomes" id="UP000001444"/>
    </source>
</evidence>
<proteinExistence type="predicted"/>
<dbReference type="InterPro" id="IPR043519">
    <property type="entry name" value="NT_sf"/>
</dbReference>
<dbReference type="Proteomes" id="UP000001444">
    <property type="component" value="Chromosome"/>
</dbReference>
<organism evidence="3 4">
    <name type="scientific">Streptomyces scabiei (strain 87.22)</name>
    <dbReference type="NCBI Taxonomy" id="680198"/>
    <lineage>
        <taxon>Bacteria</taxon>
        <taxon>Bacillati</taxon>
        <taxon>Actinomycetota</taxon>
        <taxon>Actinomycetes</taxon>
        <taxon>Kitasatosporales</taxon>
        <taxon>Streptomycetaceae</taxon>
        <taxon>Streptomyces</taxon>
    </lineage>
</organism>
<evidence type="ECO:0000313" key="3">
    <source>
        <dbReference type="EMBL" id="CBG71205.1"/>
    </source>
</evidence>
<dbReference type="EMBL" id="FN554889">
    <property type="protein sequence ID" value="CBG71205.1"/>
    <property type="molecule type" value="Genomic_DNA"/>
</dbReference>
<reference evidence="3 4" key="1">
    <citation type="journal article" date="2010" name="Mol. Plant Microbe Interact.">
        <title>Streptomyces scabies 87-22 contains a coronafacic acid-like biosynthetic cluster that contributes to plant-microbe interactions.</title>
        <authorList>
            <person name="Bignell D.R."/>
            <person name="Seipke R.F."/>
            <person name="Huguet-Tapia J.C."/>
            <person name="Chambers A.H."/>
            <person name="Parry R.J."/>
            <person name="Loria R."/>
        </authorList>
    </citation>
    <scope>NUCLEOTIDE SEQUENCE [LARGE SCALE GENOMIC DNA]</scope>
    <source>
        <strain evidence="3 4">87.22</strain>
    </source>
</reference>
<dbReference type="AlphaFoldDB" id="C9Z3V1"/>
<gene>
    <name evidence="3" type="ordered locus">SCAB_41321</name>
</gene>